<dbReference type="PANTHER" id="PTHR13887">
    <property type="entry name" value="GLUTATHIONE S-TRANSFERASE KAPPA"/>
    <property type="match status" value="1"/>
</dbReference>
<sequence length="177" mass="19424">MSVLGVPASAQDHVAGNLAAPVVLVEYGDYQCAACGEAFSLVKRLQQRFGSSLCVVFRHFPLQLSHPQAWAAAVTAEYAGTYGRFWQAHDALYSAQPQLGEEFYRQLTRELGLSEEGLVAAQEDPAYRQRIQADIDSGMRSGVTGTPSFFINDRAFLPRQHLEELYEAILAVGGKTL</sequence>
<dbReference type="RefSeq" id="WP_054659167.1">
    <property type="nucleotide sequence ID" value="NZ_BAZI01000152.1"/>
</dbReference>
<dbReference type="InterPro" id="IPR012336">
    <property type="entry name" value="Thioredoxin-like_fold"/>
</dbReference>
<dbReference type="InterPro" id="IPR036249">
    <property type="entry name" value="Thioredoxin-like_sf"/>
</dbReference>
<proteinExistence type="inferred from homology"/>
<evidence type="ECO:0000259" key="2">
    <source>
        <dbReference type="Pfam" id="PF13462"/>
    </source>
</evidence>
<evidence type="ECO:0000256" key="1">
    <source>
        <dbReference type="ARBA" id="ARBA00005791"/>
    </source>
</evidence>
<keyword evidence="4" id="KW-1185">Reference proteome</keyword>
<dbReference type="Pfam" id="PF13462">
    <property type="entry name" value="Thioredoxin_4"/>
    <property type="match status" value="1"/>
</dbReference>
<dbReference type="SUPFAM" id="SSF52833">
    <property type="entry name" value="Thioredoxin-like"/>
    <property type="match status" value="1"/>
</dbReference>
<dbReference type="AlphaFoldDB" id="A0A0R0AD89"/>
<reference evidence="3 4" key="1">
    <citation type="submission" date="2015-10" db="EMBL/GenBank/DDBJ databases">
        <title>Genome sequencing and analysis of members of genus Stenotrophomonas.</title>
        <authorList>
            <person name="Patil P.P."/>
            <person name="Midha S."/>
            <person name="Patil P.B."/>
        </authorList>
    </citation>
    <scope>NUCLEOTIDE SEQUENCE [LARGE SCALE GENOMIC DNA]</scope>
    <source>
        <strain evidence="3 4">JCM 9942</strain>
    </source>
</reference>
<organism evidence="3 4">
    <name type="scientific">Stenotrophomonas pictorum JCM 9942</name>
    <dbReference type="NCBI Taxonomy" id="1236960"/>
    <lineage>
        <taxon>Bacteria</taxon>
        <taxon>Pseudomonadati</taxon>
        <taxon>Pseudomonadota</taxon>
        <taxon>Gammaproteobacteria</taxon>
        <taxon>Lysobacterales</taxon>
        <taxon>Lysobacteraceae</taxon>
        <taxon>Stenotrophomonas</taxon>
    </lineage>
</organism>
<dbReference type="Proteomes" id="UP000050836">
    <property type="component" value="Unassembled WGS sequence"/>
</dbReference>
<evidence type="ECO:0000313" key="4">
    <source>
        <dbReference type="Proteomes" id="UP000050836"/>
    </source>
</evidence>
<dbReference type="PANTHER" id="PTHR13887:SF55">
    <property type="entry name" value="SLR0313 PROTEIN"/>
    <property type="match status" value="1"/>
</dbReference>
<protein>
    <recommendedName>
        <fullName evidence="2">Thioredoxin-like fold domain-containing protein</fullName>
    </recommendedName>
</protein>
<gene>
    <name evidence="3" type="ORF">ARC78_08990</name>
</gene>
<feature type="domain" description="Thioredoxin-like fold" evidence="2">
    <location>
        <begin position="10"/>
        <end position="169"/>
    </location>
</feature>
<dbReference type="OrthoDB" id="9808135at2"/>
<dbReference type="EMBL" id="LLXS01000017">
    <property type="protein sequence ID" value="KRG42812.1"/>
    <property type="molecule type" value="Genomic_DNA"/>
</dbReference>
<comment type="caution">
    <text evidence="3">The sequence shown here is derived from an EMBL/GenBank/DDBJ whole genome shotgun (WGS) entry which is preliminary data.</text>
</comment>
<accession>A0A0R0AD89</accession>
<name>A0A0R0AD89_9GAMM</name>
<evidence type="ECO:0000313" key="3">
    <source>
        <dbReference type="EMBL" id="KRG42812.1"/>
    </source>
</evidence>
<comment type="similarity">
    <text evidence="1">Belongs to the thioredoxin family. DsbA subfamily.</text>
</comment>
<dbReference type="Gene3D" id="3.40.30.10">
    <property type="entry name" value="Glutaredoxin"/>
    <property type="match status" value="1"/>
</dbReference>